<reference evidence="4 5" key="1">
    <citation type="journal article" date="2014" name="Genome Biol. Evol.">
        <title>The secreted proteins of Achlya hypogyna and Thraustotheca clavata identify the ancestral oomycete secretome and reveal gene acquisitions by horizontal gene transfer.</title>
        <authorList>
            <person name="Misner I."/>
            <person name="Blouin N."/>
            <person name="Leonard G."/>
            <person name="Richards T.A."/>
            <person name="Lane C.E."/>
        </authorList>
    </citation>
    <scope>NUCLEOTIDE SEQUENCE [LARGE SCALE GENOMIC DNA]</scope>
    <source>
        <strain evidence="4 5">ATCC 34112</strain>
    </source>
</reference>
<gene>
    <name evidence="4" type="ORF">THRCLA_10879</name>
</gene>
<evidence type="ECO:0000313" key="4">
    <source>
        <dbReference type="EMBL" id="OQR84023.1"/>
    </source>
</evidence>
<dbReference type="EMBL" id="JNBS01004144">
    <property type="protein sequence ID" value="OQR84023.1"/>
    <property type="molecule type" value="Genomic_DNA"/>
</dbReference>
<dbReference type="AlphaFoldDB" id="A0A1V9YE57"/>
<evidence type="ECO:0000256" key="1">
    <source>
        <dbReference type="SAM" id="MobiDB-lite"/>
    </source>
</evidence>
<dbReference type="InterPro" id="IPR035899">
    <property type="entry name" value="DBL_dom_sf"/>
</dbReference>
<dbReference type="STRING" id="74557.A0A1V9YE57"/>
<comment type="caution">
    <text evidence="4">The sequence shown here is derived from an EMBL/GenBank/DDBJ whole genome shotgun (WGS) entry which is preliminary data.</text>
</comment>
<evidence type="ECO:0008006" key="6">
    <source>
        <dbReference type="Google" id="ProtNLM"/>
    </source>
</evidence>
<sequence>MFCIVHTVYAVHYEEAIGALNALRKSSHPIQPILIAFEEEYESLQSILILPIQRIPRYVLLLRELLKHIPLLPDTELNALVNAKNEMENTATRINLSLSTVGNKLKLVKLQPLLPAIDLNNKVYVREAKLMKLTVNSRSAPREYLFYLFTDVLVYCDVASHGPYRVRNVLKVCELNVFKMPEKNTFALVTPAKCMHLTADNITTITTWVKDVSQAIISSNQQEDDPLHGLLDLPLNLGEFCMAQSAWMMNSKDKIMKLGKVYIFRNGIVLAQTLAIEKHKFMVLLDRLHTHHTTIEPESTVITLEDKTTWSIFECTLGKEIEMVLSQECRANESTMELPPPPSFAPPQCPLQAFPPPIPEHRKKLK</sequence>
<organism evidence="4 5">
    <name type="scientific">Thraustotheca clavata</name>
    <dbReference type="NCBI Taxonomy" id="74557"/>
    <lineage>
        <taxon>Eukaryota</taxon>
        <taxon>Sar</taxon>
        <taxon>Stramenopiles</taxon>
        <taxon>Oomycota</taxon>
        <taxon>Saprolegniomycetes</taxon>
        <taxon>Saprolegniales</taxon>
        <taxon>Achlyaceae</taxon>
        <taxon>Thraustotheca</taxon>
    </lineage>
</organism>
<dbReference type="PROSITE" id="PS50003">
    <property type="entry name" value="PH_DOMAIN"/>
    <property type="match status" value="1"/>
</dbReference>
<name>A0A1V9YE57_9STRA</name>
<dbReference type="Pfam" id="PF00621">
    <property type="entry name" value="RhoGEF"/>
    <property type="match status" value="1"/>
</dbReference>
<feature type="region of interest" description="Disordered" evidence="1">
    <location>
        <begin position="335"/>
        <end position="366"/>
    </location>
</feature>
<evidence type="ECO:0000259" key="2">
    <source>
        <dbReference type="PROSITE" id="PS50003"/>
    </source>
</evidence>
<dbReference type="InterPro" id="IPR001849">
    <property type="entry name" value="PH_domain"/>
</dbReference>
<keyword evidence="5" id="KW-1185">Reference proteome</keyword>
<accession>A0A1V9YE57</accession>
<dbReference type="PANTHER" id="PTHR12673">
    <property type="entry name" value="FACIOGENITAL DYSPLASIA PROTEIN"/>
    <property type="match status" value="1"/>
</dbReference>
<feature type="domain" description="PH" evidence="2">
    <location>
        <begin position="123"/>
        <end position="217"/>
    </location>
</feature>
<dbReference type="InterPro" id="IPR051092">
    <property type="entry name" value="FYVE_RhoGEF_PH"/>
</dbReference>
<proteinExistence type="predicted"/>
<protein>
    <recommendedName>
        <fullName evidence="6">DH domain-containing protein</fullName>
    </recommendedName>
</protein>
<dbReference type="Gene3D" id="2.30.29.30">
    <property type="entry name" value="Pleckstrin-homology domain (PH domain)/Phosphotyrosine-binding domain (PTB)"/>
    <property type="match status" value="1"/>
</dbReference>
<dbReference type="PROSITE" id="PS50010">
    <property type="entry name" value="DH_2"/>
    <property type="match status" value="1"/>
</dbReference>
<dbReference type="SUPFAM" id="SSF48065">
    <property type="entry name" value="DBL homology domain (DH-domain)"/>
    <property type="match status" value="1"/>
</dbReference>
<dbReference type="GO" id="GO:0005085">
    <property type="term" value="F:guanyl-nucleotide exchange factor activity"/>
    <property type="evidence" value="ECO:0007669"/>
    <property type="project" value="InterPro"/>
</dbReference>
<dbReference type="PANTHER" id="PTHR12673:SF159">
    <property type="entry name" value="LD03170P"/>
    <property type="match status" value="1"/>
</dbReference>
<evidence type="ECO:0000259" key="3">
    <source>
        <dbReference type="PROSITE" id="PS50010"/>
    </source>
</evidence>
<evidence type="ECO:0000313" key="5">
    <source>
        <dbReference type="Proteomes" id="UP000243217"/>
    </source>
</evidence>
<dbReference type="Proteomes" id="UP000243217">
    <property type="component" value="Unassembled WGS sequence"/>
</dbReference>
<dbReference type="SUPFAM" id="SSF50729">
    <property type="entry name" value="PH domain-like"/>
    <property type="match status" value="1"/>
</dbReference>
<dbReference type="SMART" id="SM00233">
    <property type="entry name" value="PH"/>
    <property type="match status" value="1"/>
</dbReference>
<dbReference type="Gene3D" id="1.20.900.10">
    <property type="entry name" value="Dbl homology (DH) domain"/>
    <property type="match status" value="1"/>
</dbReference>
<feature type="compositionally biased region" description="Pro residues" evidence="1">
    <location>
        <begin position="338"/>
        <end position="358"/>
    </location>
</feature>
<dbReference type="InterPro" id="IPR011993">
    <property type="entry name" value="PH-like_dom_sf"/>
</dbReference>
<dbReference type="GO" id="GO:0005737">
    <property type="term" value="C:cytoplasm"/>
    <property type="evidence" value="ECO:0007669"/>
    <property type="project" value="TreeGrafter"/>
</dbReference>
<dbReference type="OrthoDB" id="73373at2759"/>
<dbReference type="InterPro" id="IPR000219">
    <property type="entry name" value="DH_dom"/>
</dbReference>
<feature type="domain" description="DH" evidence="3">
    <location>
        <begin position="1"/>
        <end position="97"/>
    </location>
</feature>